<protein>
    <recommendedName>
        <fullName evidence="2">Clr5 domain-containing protein</fullName>
    </recommendedName>
</protein>
<evidence type="ECO:0000313" key="3">
    <source>
        <dbReference type="EMBL" id="KAL1621049.1"/>
    </source>
</evidence>
<evidence type="ECO:0000256" key="1">
    <source>
        <dbReference type="SAM" id="MobiDB-lite"/>
    </source>
</evidence>
<feature type="region of interest" description="Disordered" evidence="1">
    <location>
        <begin position="110"/>
        <end position="136"/>
    </location>
</feature>
<feature type="region of interest" description="Disordered" evidence="1">
    <location>
        <begin position="1"/>
        <end position="23"/>
    </location>
</feature>
<organism evidence="3 4">
    <name type="scientific">Neofusicoccum ribis</name>
    <dbReference type="NCBI Taxonomy" id="45134"/>
    <lineage>
        <taxon>Eukaryota</taxon>
        <taxon>Fungi</taxon>
        <taxon>Dikarya</taxon>
        <taxon>Ascomycota</taxon>
        <taxon>Pezizomycotina</taxon>
        <taxon>Dothideomycetes</taxon>
        <taxon>Dothideomycetes incertae sedis</taxon>
        <taxon>Botryosphaeriales</taxon>
        <taxon>Botryosphaeriaceae</taxon>
        <taxon>Neofusicoccum</taxon>
    </lineage>
</organism>
<reference evidence="3 4" key="1">
    <citation type="submission" date="2024-02" db="EMBL/GenBank/DDBJ databases">
        <title>De novo assembly and annotation of 12 fungi associated with fruit tree decline syndrome in Ontario, Canada.</title>
        <authorList>
            <person name="Sulman M."/>
            <person name="Ellouze W."/>
            <person name="Ilyukhin E."/>
        </authorList>
    </citation>
    <scope>NUCLEOTIDE SEQUENCE [LARGE SCALE GENOMIC DNA]</scope>
    <source>
        <strain evidence="3 4">M1-105</strain>
    </source>
</reference>
<dbReference type="PANTHER" id="PTHR38788:SF3">
    <property type="entry name" value="CLR5 DOMAIN-CONTAINING PROTEIN"/>
    <property type="match status" value="1"/>
</dbReference>
<evidence type="ECO:0000259" key="2">
    <source>
        <dbReference type="Pfam" id="PF14420"/>
    </source>
</evidence>
<dbReference type="Pfam" id="PF14420">
    <property type="entry name" value="Clr5"/>
    <property type="match status" value="1"/>
</dbReference>
<dbReference type="PANTHER" id="PTHR38788">
    <property type="entry name" value="CLR5 DOMAIN-CONTAINING PROTEIN"/>
    <property type="match status" value="1"/>
</dbReference>
<accession>A0ABR3SHH5</accession>
<dbReference type="EMBL" id="JAJVDC020000157">
    <property type="protein sequence ID" value="KAL1621049.1"/>
    <property type="molecule type" value="Genomic_DNA"/>
</dbReference>
<dbReference type="InterPro" id="IPR025676">
    <property type="entry name" value="Clr5_dom"/>
</dbReference>
<keyword evidence="4" id="KW-1185">Reference proteome</keyword>
<proteinExistence type="predicted"/>
<evidence type="ECO:0000313" key="4">
    <source>
        <dbReference type="Proteomes" id="UP001521116"/>
    </source>
</evidence>
<sequence length="225" mass="25601">MAPCDASMAPQDVPKRAGPAPKYDWETHKDTIVRLYEEKGYQPMAKEMEEIGFAPSRRTYLNKLKEWGVEKNVPSTKMKFMAEKATKRKAENKETVFIWQGKRVPAHKIERFQRRRKGADDSGATGDDESPNDDALDDSDFAALYLRAIQKDPDCNPWSYTADPRSMLNDDADFYGDSREADFMTSTDVVSQGEIDPWSPIPAINHEDIDWSLFMATRDLTLGGH</sequence>
<comment type="caution">
    <text evidence="3">The sequence shown here is derived from an EMBL/GenBank/DDBJ whole genome shotgun (WGS) entry which is preliminary data.</text>
</comment>
<feature type="compositionally biased region" description="Acidic residues" evidence="1">
    <location>
        <begin position="126"/>
        <end position="136"/>
    </location>
</feature>
<gene>
    <name evidence="3" type="ORF">SLS56_009354</name>
</gene>
<feature type="domain" description="Clr5" evidence="2">
    <location>
        <begin position="21"/>
        <end position="71"/>
    </location>
</feature>
<dbReference type="Proteomes" id="UP001521116">
    <property type="component" value="Unassembled WGS sequence"/>
</dbReference>
<name>A0ABR3SHH5_9PEZI</name>